<dbReference type="PANTHER" id="PTHR12121:SF36">
    <property type="entry name" value="ENDONUCLEASE_EXONUCLEASE_PHOSPHATASE DOMAIN-CONTAINING PROTEIN"/>
    <property type="match status" value="1"/>
</dbReference>
<gene>
    <name evidence="3" type="ORF">GRI47_06470</name>
</gene>
<dbReference type="EMBL" id="WTYD01000001">
    <property type="protein sequence ID" value="MXO53654.1"/>
    <property type="molecule type" value="Genomic_DNA"/>
</dbReference>
<accession>A0A844Y658</accession>
<evidence type="ECO:0000256" key="1">
    <source>
        <dbReference type="SAM" id="SignalP"/>
    </source>
</evidence>
<name>A0A844Y658_9SPHN</name>
<dbReference type="GO" id="GO:0004519">
    <property type="term" value="F:endonuclease activity"/>
    <property type="evidence" value="ECO:0007669"/>
    <property type="project" value="UniProtKB-KW"/>
</dbReference>
<feature type="domain" description="Endonuclease/exonuclease/phosphatase" evidence="2">
    <location>
        <begin position="39"/>
        <end position="285"/>
    </location>
</feature>
<keyword evidence="3" id="KW-0540">Nuclease</keyword>
<dbReference type="CDD" id="cd09083">
    <property type="entry name" value="EEP-1"/>
    <property type="match status" value="1"/>
</dbReference>
<dbReference type="InterPro" id="IPR005135">
    <property type="entry name" value="Endo/exonuclease/phosphatase"/>
</dbReference>
<feature type="signal peptide" evidence="1">
    <location>
        <begin position="1"/>
        <end position="25"/>
    </location>
</feature>
<dbReference type="PANTHER" id="PTHR12121">
    <property type="entry name" value="CARBON CATABOLITE REPRESSOR PROTEIN 4"/>
    <property type="match status" value="1"/>
</dbReference>
<dbReference type="OrthoDB" id="9793162at2"/>
<dbReference type="InterPro" id="IPR036691">
    <property type="entry name" value="Endo/exonu/phosph_ase_sf"/>
</dbReference>
<dbReference type="Proteomes" id="UP000430272">
    <property type="component" value="Unassembled WGS sequence"/>
</dbReference>
<proteinExistence type="predicted"/>
<dbReference type="Pfam" id="PF03372">
    <property type="entry name" value="Exo_endo_phos"/>
    <property type="match status" value="1"/>
</dbReference>
<keyword evidence="3" id="KW-0255">Endonuclease</keyword>
<dbReference type="Gene3D" id="3.60.10.10">
    <property type="entry name" value="Endonuclease/exonuclease/phosphatase"/>
    <property type="match status" value="1"/>
</dbReference>
<dbReference type="AlphaFoldDB" id="A0A844Y658"/>
<evidence type="ECO:0000259" key="2">
    <source>
        <dbReference type="Pfam" id="PF03372"/>
    </source>
</evidence>
<organism evidence="3 4">
    <name type="scientific">Qipengyuania pelagi</name>
    <dbReference type="NCBI Taxonomy" id="994320"/>
    <lineage>
        <taxon>Bacteria</taxon>
        <taxon>Pseudomonadati</taxon>
        <taxon>Pseudomonadota</taxon>
        <taxon>Alphaproteobacteria</taxon>
        <taxon>Sphingomonadales</taxon>
        <taxon>Erythrobacteraceae</taxon>
        <taxon>Qipengyuania</taxon>
    </lineage>
</organism>
<dbReference type="InterPro" id="IPR050410">
    <property type="entry name" value="CCR4/nocturin_mRNA_transcr"/>
</dbReference>
<dbReference type="GO" id="GO:0000175">
    <property type="term" value="F:3'-5'-RNA exonuclease activity"/>
    <property type="evidence" value="ECO:0007669"/>
    <property type="project" value="TreeGrafter"/>
</dbReference>
<evidence type="ECO:0000313" key="4">
    <source>
        <dbReference type="Proteomes" id="UP000430272"/>
    </source>
</evidence>
<evidence type="ECO:0000313" key="3">
    <source>
        <dbReference type="EMBL" id="MXO53654.1"/>
    </source>
</evidence>
<sequence>MRIPKFPLILAGLALAAGLSACAHTAPFAGRAGETLRAMTFNIRLDTASDGANAWPYRKDIVSQTIAYHEPDVIGFQEVLLNQKQDLEAALPSYRFAGVARDDGRTKGEFSPLAWKTARFEAVESGTFWLSPTPDTPSKGWDASLPRIASWALLQDRRTGQRIRVLNTHFDHVGEEARRESAAQIAAWAKRYRDAGEAVLVMGDFNAAPSSAPIQILADPGRSGLANTRTISRSPPYGPTGTFTAFDITRNADEPIDHIFVSEGLGVIRHATFTQHWGGRLPSDHYPVLADIELESR</sequence>
<keyword evidence="4" id="KW-1185">Reference proteome</keyword>
<keyword evidence="3" id="KW-0378">Hydrolase</keyword>
<dbReference type="SUPFAM" id="SSF56219">
    <property type="entry name" value="DNase I-like"/>
    <property type="match status" value="1"/>
</dbReference>
<feature type="chain" id="PRO_5032791746" evidence="1">
    <location>
        <begin position="26"/>
        <end position="297"/>
    </location>
</feature>
<dbReference type="RefSeq" id="WP_160660483.1">
    <property type="nucleotide sequence ID" value="NZ_BAABDV010000001.1"/>
</dbReference>
<reference evidence="3 4" key="1">
    <citation type="submission" date="2019-12" db="EMBL/GenBank/DDBJ databases">
        <title>Genomic-based taxomic classification of the family Erythrobacteraceae.</title>
        <authorList>
            <person name="Xu L."/>
        </authorList>
    </citation>
    <scope>NUCLEOTIDE SEQUENCE [LARGE SCALE GENOMIC DNA]</scope>
    <source>
        <strain evidence="3 4">JCM 17468</strain>
    </source>
</reference>
<keyword evidence="1" id="KW-0732">Signal</keyword>
<comment type="caution">
    <text evidence="3">The sequence shown here is derived from an EMBL/GenBank/DDBJ whole genome shotgun (WGS) entry which is preliminary data.</text>
</comment>
<protein>
    <submittedName>
        <fullName evidence="3">Endonuclease</fullName>
    </submittedName>
</protein>
<dbReference type="PROSITE" id="PS51257">
    <property type="entry name" value="PROKAR_LIPOPROTEIN"/>
    <property type="match status" value="1"/>
</dbReference>